<dbReference type="Pfam" id="PF13837">
    <property type="entry name" value="Myb_DNA-bind_4"/>
    <property type="match status" value="1"/>
</dbReference>
<gene>
    <name evidence="4" type="ORF">ALC62_10009</name>
    <name evidence="3" type="ORF">ALC62_13984</name>
</gene>
<dbReference type="EMBL" id="LKEX01019171">
    <property type="protein sequence ID" value="KYN50291.1"/>
    <property type="molecule type" value="Genomic_DNA"/>
</dbReference>
<protein>
    <submittedName>
        <fullName evidence="4">Trihelix transcription factor GT-4</fullName>
    </submittedName>
</protein>
<dbReference type="InterPro" id="IPR044822">
    <property type="entry name" value="Myb_DNA-bind_4"/>
</dbReference>
<reference evidence="4 5" key="1">
    <citation type="submission" date="2016-03" db="EMBL/GenBank/DDBJ databases">
        <title>Cyphomyrmex costatus WGS genome.</title>
        <authorList>
            <person name="Nygaard S."/>
            <person name="Hu H."/>
            <person name="Boomsma J."/>
            <person name="Zhang G."/>
        </authorList>
    </citation>
    <scope>NUCLEOTIDE SEQUENCE [LARGE SCALE GENOMIC DNA]</scope>
    <source>
        <strain evidence="4">MS0001</strain>
        <tissue evidence="4">Whole body</tissue>
    </source>
</reference>
<proteinExistence type="predicted"/>
<dbReference type="PANTHER" id="PTHR47595">
    <property type="entry name" value="HEAT SHOCK 70 KDA PROTEIN 14"/>
    <property type="match status" value="1"/>
</dbReference>
<feature type="region of interest" description="Disordered" evidence="1">
    <location>
        <begin position="117"/>
        <end position="137"/>
    </location>
</feature>
<keyword evidence="5" id="KW-1185">Reference proteome</keyword>
<name>A0A151K2R9_9HYME</name>
<evidence type="ECO:0000313" key="3">
    <source>
        <dbReference type="EMBL" id="KYM95370.1"/>
    </source>
</evidence>
<evidence type="ECO:0000259" key="2">
    <source>
        <dbReference type="Pfam" id="PF13837"/>
    </source>
</evidence>
<dbReference type="PANTHER" id="PTHR47595:SF1">
    <property type="entry name" value="MYB_SANT-LIKE DNA-BINDING DOMAIN-CONTAINING PROTEIN"/>
    <property type="match status" value="1"/>
</dbReference>
<dbReference type="Proteomes" id="UP000078542">
    <property type="component" value="Unassembled WGS sequence"/>
</dbReference>
<organism evidence="4 5">
    <name type="scientific">Cyphomyrmex costatus</name>
    <dbReference type="NCBI Taxonomy" id="456900"/>
    <lineage>
        <taxon>Eukaryota</taxon>
        <taxon>Metazoa</taxon>
        <taxon>Ecdysozoa</taxon>
        <taxon>Arthropoda</taxon>
        <taxon>Hexapoda</taxon>
        <taxon>Insecta</taxon>
        <taxon>Pterygota</taxon>
        <taxon>Neoptera</taxon>
        <taxon>Endopterygota</taxon>
        <taxon>Hymenoptera</taxon>
        <taxon>Apocrita</taxon>
        <taxon>Aculeata</taxon>
        <taxon>Formicoidea</taxon>
        <taxon>Formicidae</taxon>
        <taxon>Myrmicinae</taxon>
        <taxon>Cyphomyrmex</taxon>
    </lineage>
</organism>
<evidence type="ECO:0000313" key="4">
    <source>
        <dbReference type="EMBL" id="KYN50291.1"/>
    </source>
</evidence>
<dbReference type="Gene3D" id="1.10.10.60">
    <property type="entry name" value="Homeodomain-like"/>
    <property type="match status" value="1"/>
</dbReference>
<dbReference type="EMBL" id="KQ978295">
    <property type="protein sequence ID" value="KYM95370.1"/>
    <property type="molecule type" value="Genomic_DNA"/>
</dbReference>
<feature type="domain" description="Myb/SANT-like DNA-binding" evidence="2">
    <location>
        <begin position="13"/>
        <end position="99"/>
    </location>
</feature>
<accession>A0A151K2R9</accession>
<evidence type="ECO:0000256" key="1">
    <source>
        <dbReference type="SAM" id="MobiDB-lite"/>
    </source>
</evidence>
<sequence>MHTFYIFIDIYIWNKSETLLLLYLYKENEAMFNSGKMKQHLCWEEISKKMTEKGHNISAKKCCTKFQTLKRTYKQIKDHNNKSGNERKTWEYFEAMDELFGSKPWIEATAVAGSHLNKIDETDDEPSSKKQKIKKGT</sequence>
<dbReference type="AlphaFoldDB" id="A0A151K2R9"/>
<evidence type="ECO:0000313" key="5">
    <source>
        <dbReference type="Proteomes" id="UP000078542"/>
    </source>
</evidence>